<feature type="transmembrane region" description="Helical" evidence="10">
    <location>
        <begin position="61"/>
        <end position="81"/>
    </location>
</feature>
<evidence type="ECO:0000256" key="10">
    <source>
        <dbReference type="HAMAP-Rule" id="MF_00454"/>
    </source>
</evidence>
<sequence>MNKREGVCVALGGIVGAGSRYYISTIVTVPLLGTFIVNILGCILIGCIFAFTTVKKDYRWVWPFLATGFCGGFTTMSTLSMELVSLLNEGNTILALVYILSTLLLGISGVLIGYSVTLKAMHIKEVG</sequence>
<evidence type="ECO:0000313" key="12">
    <source>
        <dbReference type="Proteomes" id="UP001518925"/>
    </source>
</evidence>
<keyword evidence="10" id="KW-0813">Transport</keyword>
<comment type="activity regulation">
    <text evidence="10">Na(+) is not transported, but it plays an essential structural role and its presence is essential for fluoride channel function.</text>
</comment>
<evidence type="ECO:0000256" key="3">
    <source>
        <dbReference type="ARBA" id="ARBA00022692"/>
    </source>
</evidence>
<feature type="binding site" evidence="10">
    <location>
        <position position="71"/>
    </location>
    <ligand>
        <name>Na(+)</name>
        <dbReference type="ChEBI" id="CHEBI:29101"/>
        <note>structural</note>
    </ligand>
</feature>
<evidence type="ECO:0000256" key="9">
    <source>
        <dbReference type="ARBA" id="ARBA00049940"/>
    </source>
</evidence>
<dbReference type="Proteomes" id="UP001518925">
    <property type="component" value="Unassembled WGS sequence"/>
</dbReference>
<evidence type="ECO:0000256" key="5">
    <source>
        <dbReference type="ARBA" id="ARBA00023136"/>
    </source>
</evidence>
<keyword evidence="2 10" id="KW-1003">Cell membrane</keyword>
<evidence type="ECO:0000256" key="7">
    <source>
        <dbReference type="ARBA" id="ARBA00035120"/>
    </source>
</evidence>
<keyword evidence="5 10" id="KW-0472">Membrane</keyword>
<keyword evidence="6 10" id="KW-0407">Ion channel</keyword>
<accession>A0ABS2DJG3</accession>
<dbReference type="EMBL" id="JAFELM010000024">
    <property type="protein sequence ID" value="MBM6617638.1"/>
    <property type="molecule type" value="Genomic_DNA"/>
</dbReference>
<dbReference type="PANTHER" id="PTHR28259">
    <property type="entry name" value="FLUORIDE EXPORT PROTEIN 1-RELATED"/>
    <property type="match status" value="1"/>
</dbReference>
<evidence type="ECO:0000256" key="4">
    <source>
        <dbReference type="ARBA" id="ARBA00022989"/>
    </source>
</evidence>
<evidence type="ECO:0000256" key="8">
    <source>
        <dbReference type="ARBA" id="ARBA00035585"/>
    </source>
</evidence>
<comment type="subcellular location">
    <subcellularLocation>
        <location evidence="1 10">Cell membrane</location>
        <topology evidence="1 10">Multi-pass membrane protein</topology>
    </subcellularLocation>
</comment>
<keyword evidence="10" id="KW-0915">Sodium</keyword>
<evidence type="ECO:0000256" key="6">
    <source>
        <dbReference type="ARBA" id="ARBA00023303"/>
    </source>
</evidence>
<feature type="transmembrane region" description="Helical" evidence="10">
    <location>
        <begin position="35"/>
        <end position="54"/>
    </location>
</feature>
<keyword evidence="4 10" id="KW-1133">Transmembrane helix</keyword>
<reference evidence="11 12" key="1">
    <citation type="submission" date="2021-02" db="EMBL/GenBank/DDBJ databases">
        <title>Bacillus sp. RD4P76, an endophyte from a halophyte.</title>
        <authorList>
            <person name="Sun J.-Q."/>
        </authorList>
    </citation>
    <scope>NUCLEOTIDE SEQUENCE [LARGE SCALE GENOMIC DNA]</scope>
    <source>
        <strain evidence="11 12">RD4P76</strain>
    </source>
</reference>
<dbReference type="Pfam" id="PF02537">
    <property type="entry name" value="CRCB"/>
    <property type="match status" value="1"/>
</dbReference>
<comment type="catalytic activity">
    <reaction evidence="8">
        <text>fluoride(in) = fluoride(out)</text>
        <dbReference type="Rhea" id="RHEA:76159"/>
        <dbReference type="ChEBI" id="CHEBI:17051"/>
    </reaction>
    <physiologicalReaction direction="left-to-right" evidence="8">
        <dbReference type="Rhea" id="RHEA:76160"/>
    </physiologicalReaction>
</comment>
<comment type="caution">
    <text evidence="11">The sequence shown here is derived from an EMBL/GenBank/DDBJ whole genome shotgun (WGS) entry which is preliminary data.</text>
</comment>
<dbReference type="RefSeq" id="WP_204203013.1">
    <property type="nucleotide sequence ID" value="NZ_JAFELM010000024.1"/>
</dbReference>
<organism evidence="11 12">
    <name type="scientific">Bacillus suaedaesalsae</name>
    <dbReference type="NCBI Taxonomy" id="2810349"/>
    <lineage>
        <taxon>Bacteria</taxon>
        <taxon>Bacillati</taxon>
        <taxon>Bacillota</taxon>
        <taxon>Bacilli</taxon>
        <taxon>Bacillales</taxon>
        <taxon>Bacillaceae</taxon>
        <taxon>Bacillus</taxon>
    </lineage>
</organism>
<evidence type="ECO:0000256" key="1">
    <source>
        <dbReference type="ARBA" id="ARBA00004651"/>
    </source>
</evidence>
<dbReference type="HAMAP" id="MF_00454">
    <property type="entry name" value="FluC"/>
    <property type="match status" value="1"/>
</dbReference>
<keyword evidence="12" id="KW-1185">Reference proteome</keyword>
<comment type="function">
    <text evidence="9 10">Fluoride-specific ion channel. Important for reducing fluoride concentration in the cell, thus reducing its toxicity.</text>
</comment>
<evidence type="ECO:0000313" key="11">
    <source>
        <dbReference type="EMBL" id="MBM6617638.1"/>
    </source>
</evidence>
<comment type="similarity">
    <text evidence="7 10">Belongs to the fluoride channel Fluc/FEX (TC 1.A.43) family.</text>
</comment>
<gene>
    <name evidence="10" type="primary">fluC</name>
    <name evidence="10" type="synonym">crcB</name>
    <name evidence="11" type="ORF">JR050_08085</name>
</gene>
<protein>
    <recommendedName>
        <fullName evidence="10">Fluoride-specific ion channel FluC</fullName>
    </recommendedName>
</protein>
<keyword evidence="10" id="KW-0479">Metal-binding</keyword>
<feature type="binding site" evidence="10">
    <location>
        <position position="74"/>
    </location>
    <ligand>
        <name>Na(+)</name>
        <dbReference type="ChEBI" id="CHEBI:29101"/>
        <note>structural</note>
    </ligand>
</feature>
<feature type="transmembrane region" description="Helical" evidence="10">
    <location>
        <begin position="7"/>
        <end position="23"/>
    </location>
</feature>
<name>A0ABS2DJG3_9BACI</name>
<feature type="transmembrane region" description="Helical" evidence="10">
    <location>
        <begin position="93"/>
        <end position="114"/>
    </location>
</feature>
<evidence type="ECO:0000256" key="2">
    <source>
        <dbReference type="ARBA" id="ARBA00022475"/>
    </source>
</evidence>
<proteinExistence type="inferred from homology"/>
<keyword evidence="10" id="KW-0406">Ion transport</keyword>
<dbReference type="InterPro" id="IPR003691">
    <property type="entry name" value="FluC"/>
</dbReference>
<dbReference type="PANTHER" id="PTHR28259:SF1">
    <property type="entry name" value="FLUORIDE EXPORT PROTEIN 1-RELATED"/>
    <property type="match status" value="1"/>
</dbReference>
<keyword evidence="3 10" id="KW-0812">Transmembrane</keyword>